<dbReference type="EMBL" id="JBEPMU010000001">
    <property type="protein sequence ID" value="MET3651111.1"/>
    <property type="molecule type" value="Genomic_DNA"/>
</dbReference>
<dbReference type="Gene3D" id="2.40.50.100">
    <property type="match status" value="1"/>
</dbReference>
<dbReference type="Pfam" id="PF25917">
    <property type="entry name" value="BSH_RND"/>
    <property type="match status" value="1"/>
</dbReference>
<evidence type="ECO:0000259" key="6">
    <source>
        <dbReference type="Pfam" id="PF25954"/>
    </source>
</evidence>
<evidence type="ECO:0000259" key="4">
    <source>
        <dbReference type="Pfam" id="PF25876"/>
    </source>
</evidence>
<feature type="domain" description="Multidrug resistance protein MdtA-like alpha-helical hairpin" evidence="4">
    <location>
        <begin position="120"/>
        <end position="180"/>
    </location>
</feature>
<dbReference type="InterPro" id="IPR058627">
    <property type="entry name" value="MdtA-like_C"/>
</dbReference>
<sequence length="390" mass="41390">MSHDASIITRTPKLGRAVRIGLALAVIATIAGVSVRAYDYHHVVAWTHAQVTPSVQLVTPESGHGLQAMTLPGHLDAWISAPIHARVSGYLKSWSRDIGSQVAAGQSLAEIDTPELDQQFEQAKASLVRAQANARLAVLTDKRWKNLLASNSVSKQEADEKAGEAEAAQANVLGAQADVDRIAALEAFKHITAPFAGTVTARSTDIGDLISANNESSPALFTVSDTTRMRLYVEVPQGYADAIRPDMSVQLDVPDHPGEQFTGHLIGNSGAVNQASGSLLAQFEVDNPRGELLPGAYAEVHLPMAANNHTLTVPATTLIFRAQGPQVAVVDAHNKVVLRNVHIAMDLGDRLRIDKGLQAGDRVINHPSDSLAQGDAVQIALADDDAGKAE</sequence>
<dbReference type="InterPro" id="IPR058792">
    <property type="entry name" value="Beta-barrel_RND_2"/>
</dbReference>
<dbReference type="RefSeq" id="WP_354012571.1">
    <property type="nucleotide sequence ID" value="NZ_JBEPMU010000001.1"/>
</dbReference>
<keyword evidence="9" id="KW-1185">Reference proteome</keyword>
<evidence type="ECO:0000256" key="1">
    <source>
        <dbReference type="ARBA" id="ARBA00004196"/>
    </source>
</evidence>
<dbReference type="InterPro" id="IPR006143">
    <property type="entry name" value="RND_pump_MFP"/>
</dbReference>
<accession>A0ABV2JQK6</accession>
<comment type="caution">
    <text evidence="8">The sequence shown here is derived from an EMBL/GenBank/DDBJ whole genome shotgun (WGS) entry which is preliminary data.</text>
</comment>
<dbReference type="Pfam" id="PF25876">
    <property type="entry name" value="HH_MFP_RND"/>
    <property type="match status" value="1"/>
</dbReference>
<evidence type="ECO:0000313" key="9">
    <source>
        <dbReference type="Proteomes" id="UP001549184"/>
    </source>
</evidence>
<feature type="domain" description="CusB-like beta-barrel" evidence="6">
    <location>
        <begin position="232"/>
        <end position="302"/>
    </location>
</feature>
<dbReference type="Gene3D" id="2.40.420.20">
    <property type="match status" value="1"/>
</dbReference>
<evidence type="ECO:0000256" key="3">
    <source>
        <dbReference type="ARBA" id="ARBA00022448"/>
    </source>
</evidence>
<feature type="domain" description="Multidrug resistance protein MdtA-like barrel-sandwich hybrid" evidence="5">
    <location>
        <begin position="81"/>
        <end position="217"/>
    </location>
</feature>
<dbReference type="NCBIfam" id="TIGR01730">
    <property type="entry name" value="RND_mfp"/>
    <property type="match status" value="1"/>
</dbReference>
<dbReference type="InterPro" id="IPR058625">
    <property type="entry name" value="MdtA-like_BSH"/>
</dbReference>
<evidence type="ECO:0000259" key="7">
    <source>
        <dbReference type="Pfam" id="PF25967"/>
    </source>
</evidence>
<evidence type="ECO:0000313" key="8">
    <source>
        <dbReference type="EMBL" id="MET3651111.1"/>
    </source>
</evidence>
<dbReference type="Gene3D" id="2.40.30.170">
    <property type="match status" value="1"/>
</dbReference>
<feature type="domain" description="Multidrug resistance protein MdtA-like C-terminal permuted SH3" evidence="7">
    <location>
        <begin position="311"/>
        <end position="364"/>
    </location>
</feature>
<proteinExistence type="inferred from homology"/>
<comment type="subcellular location">
    <subcellularLocation>
        <location evidence="1">Cell envelope</location>
    </subcellularLocation>
</comment>
<protein>
    <submittedName>
        <fullName evidence="8">RND family efflux transporter MFP subunit</fullName>
    </submittedName>
</protein>
<dbReference type="PANTHER" id="PTHR30469">
    <property type="entry name" value="MULTIDRUG RESISTANCE PROTEIN MDTA"/>
    <property type="match status" value="1"/>
</dbReference>
<dbReference type="InterPro" id="IPR058624">
    <property type="entry name" value="MdtA-like_HH"/>
</dbReference>
<dbReference type="Pfam" id="PF25954">
    <property type="entry name" value="Beta-barrel_RND_2"/>
    <property type="match status" value="1"/>
</dbReference>
<comment type="similarity">
    <text evidence="2">Belongs to the membrane fusion protein (MFP) (TC 8.A.1) family.</text>
</comment>
<dbReference type="SUPFAM" id="SSF111369">
    <property type="entry name" value="HlyD-like secretion proteins"/>
    <property type="match status" value="1"/>
</dbReference>
<organism evidence="8 9">
    <name type="scientific">Dyella japonica</name>
    <dbReference type="NCBI Taxonomy" id="231455"/>
    <lineage>
        <taxon>Bacteria</taxon>
        <taxon>Pseudomonadati</taxon>
        <taxon>Pseudomonadota</taxon>
        <taxon>Gammaproteobacteria</taxon>
        <taxon>Lysobacterales</taxon>
        <taxon>Rhodanobacteraceae</taxon>
        <taxon>Dyella</taxon>
    </lineage>
</organism>
<dbReference type="Proteomes" id="UP001549184">
    <property type="component" value="Unassembled WGS sequence"/>
</dbReference>
<dbReference type="Gene3D" id="1.10.287.470">
    <property type="entry name" value="Helix hairpin bin"/>
    <property type="match status" value="1"/>
</dbReference>
<dbReference type="PANTHER" id="PTHR30469:SF37">
    <property type="entry name" value="RAGD PROTEIN"/>
    <property type="match status" value="1"/>
</dbReference>
<gene>
    <name evidence="8" type="ORF">ABIC75_000813</name>
</gene>
<reference evidence="8 9" key="1">
    <citation type="submission" date="2024-06" db="EMBL/GenBank/DDBJ databases">
        <title>Sorghum-associated microbial communities from plants grown in Nebraska, USA.</title>
        <authorList>
            <person name="Schachtman D."/>
        </authorList>
    </citation>
    <scope>NUCLEOTIDE SEQUENCE [LARGE SCALE GENOMIC DNA]</scope>
    <source>
        <strain evidence="8 9">1073</strain>
    </source>
</reference>
<name>A0ABV2JQK6_9GAMM</name>
<evidence type="ECO:0000256" key="2">
    <source>
        <dbReference type="ARBA" id="ARBA00009477"/>
    </source>
</evidence>
<keyword evidence="3" id="KW-0813">Transport</keyword>
<dbReference type="Pfam" id="PF25967">
    <property type="entry name" value="RND-MFP_C"/>
    <property type="match status" value="1"/>
</dbReference>
<evidence type="ECO:0000259" key="5">
    <source>
        <dbReference type="Pfam" id="PF25917"/>
    </source>
</evidence>